<feature type="chain" id="PRO_5001826276" evidence="2">
    <location>
        <begin position="20"/>
        <end position="207"/>
    </location>
</feature>
<dbReference type="PATRIC" id="fig|1121014.3.peg.1540"/>
<feature type="signal peptide" evidence="2">
    <location>
        <begin position="1"/>
        <end position="19"/>
    </location>
</feature>
<keyword evidence="2" id="KW-0732">Signal</keyword>
<dbReference type="AlphaFoldDB" id="A0A087MJ04"/>
<gene>
    <name evidence="3" type="ORF">N788_04365</name>
</gene>
<accession>A0A087MJ04</accession>
<feature type="region of interest" description="Disordered" evidence="1">
    <location>
        <begin position="139"/>
        <end position="162"/>
    </location>
</feature>
<reference evidence="4" key="1">
    <citation type="submission" date="2013-08" db="EMBL/GenBank/DDBJ databases">
        <title>Genome sequencing of Arenimonas donghaensis.</title>
        <authorList>
            <person name="Chen F."/>
            <person name="Wang G."/>
        </authorList>
    </citation>
    <scope>NUCLEOTIDE SEQUENCE [LARGE SCALE GENOMIC DNA]</scope>
    <source>
        <strain evidence="4">HO3-R19</strain>
    </source>
</reference>
<protein>
    <submittedName>
        <fullName evidence="3">Uncharacterized protein</fullName>
    </submittedName>
</protein>
<feature type="compositionally biased region" description="Polar residues" evidence="1">
    <location>
        <begin position="139"/>
        <end position="158"/>
    </location>
</feature>
<name>A0A087MJ04_9GAMM</name>
<organism evidence="3 4">
    <name type="scientific">Arenimonas donghaensis DSM 18148 = HO3-R19</name>
    <dbReference type="NCBI Taxonomy" id="1121014"/>
    <lineage>
        <taxon>Bacteria</taxon>
        <taxon>Pseudomonadati</taxon>
        <taxon>Pseudomonadota</taxon>
        <taxon>Gammaproteobacteria</taxon>
        <taxon>Lysobacterales</taxon>
        <taxon>Lysobacteraceae</taxon>
        <taxon>Arenimonas</taxon>
    </lineage>
</organism>
<evidence type="ECO:0000313" key="3">
    <source>
        <dbReference type="EMBL" id="KFL36857.1"/>
    </source>
</evidence>
<proteinExistence type="predicted"/>
<dbReference type="Proteomes" id="UP000029085">
    <property type="component" value="Unassembled WGS sequence"/>
</dbReference>
<evidence type="ECO:0000256" key="1">
    <source>
        <dbReference type="SAM" id="MobiDB-lite"/>
    </source>
</evidence>
<keyword evidence="4" id="KW-1185">Reference proteome</keyword>
<sequence length="207" mass="21115">MPALLLSTACLLSAGEAGAYVVNINQGTNAVYLRVGDGVMSGGSYSGGGTPQSGGAVSRVSVTVPQAALGNGTPQVMSANGRLTSDWDGYLFCNAGQLYVGGFYRRNNNGNANATLTVTAPAFLVNAGGDTIPISQISWTSSGNGDGTATQPVPSGSFQAGGGSQPLASDFYRNTWRESCLSFRYANSQLVAGGTYTARVTYTLTAP</sequence>
<evidence type="ECO:0000313" key="4">
    <source>
        <dbReference type="Proteomes" id="UP000029085"/>
    </source>
</evidence>
<comment type="caution">
    <text evidence="3">The sequence shown here is derived from an EMBL/GenBank/DDBJ whole genome shotgun (WGS) entry which is preliminary data.</text>
</comment>
<dbReference type="STRING" id="1121014.N788_04365"/>
<evidence type="ECO:0000256" key="2">
    <source>
        <dbReference type="SAM" id="SignalP"/>
    </source>
</evidence>
<dbReference type="EMBL" id="AVCJ01000012">
    <property type="protein sequence ID" value="KFL36857.1"/>
    <property type="molecule type" value="Genomic_DNA"/>
</dbReference>
<reference evidence="3 4" key="2">
    <citation type="journal article" date="2015" name="Stand. Genomic Sci.">
        <title>High quality draft genomic sequence of Arenimonas donghaensis DSM 18148(T).</title>
        <authorList>
            <person name="Chen F."/>
            <person name="Wang H."/>
            <person name="Cao Y."/>
            <person name="Li X."/>
            <person name="Wang G."/>
        </authorList>
    </citation>
    <scope>NUCLEOTIDE SEQUENCE [LARGE SCALE GENOMIC DNA]</scope>
    <source>
        <strain evidence="3 4">HO3-R19</strain>
    </source>
</reference>